<evidence type="ECO:0000259" key="1">
    <source>
        <dbReference type="PROSITE" id="PS50215"/>
    </source>
</evidence>
<keyword evidence="3" id="KW-1185">Reference proteome</keyword>
<dbReference type="SUPFAM" id="SSF49313">
    <property type="entry name" value="Cadherin-like"/>
    <property type="match status" value="1"/>
</dbReference>
<dbReference type="InterPro" id="IPR001590">
    <property type="entry name" value="Peptidase_M12B"/>
</dbReference>
<dbReference type="SUPFAM" id="SSF55486">
    <property type="entry name" value="Metalloproteases ('zincins'), catalytic domain"/>
    <property type="match status" value="1"/>
</dbReference>
<dbReference type="InterPro" id="IPR024079">
    <property type="entry name" value="MetalloPept_cat_dom_sf"/>
</dbReference>
<dbReference type="PANTHER" id="PTHR11905:SF159">
    <property type="entry name" value="ADAM METALLOPROTEASE"/>
    <property type="match status" value="1"/>
</dbReference>
<dbReference type="PROSITE" id="PS50215">
    <property type="entry name" value="ADAM_MEPRO"/>
    <property type="match status" value="1"/>
</dbReference>
<dbReference type="PANTHER" id="PTHR11905">
    <property type="entry name" value="ADAM A DISINTEGRIN AND METALLOPROTEASE DOMAIN"/>
    <property type="match status" value="1"/>
</dbReference>
<dbReference type="Proteomes" id="UP001247805">
    <property type="component" value="Unassembled WGS sequence"/>
</dbReference>
<comment type="caution">
    <text evidence="2">The sequence shown here is derived from an EMBL/GenBank/DDBJ whole genome shotgun (WGS) entry which is preliminary data.</text>
</comment>
<dbReference type="InterPro" id="IPR013783">
    <property type="entry name" value="Ig-like_fold"/>
</dbReference>
<proteinExistence type="predicted"/>
<reference evidence="2 3" key="1">
    <citation type="submission" date="2023-10" db="EMBL/GenBank/DDBJ databases">
        <title>Glaciecola aquimarina strain GGW-M5 nov., isolated from a coastal seawater.</title>
        <authorList>
            <person name="Bayburt H."/>
            <person name="Kim J.M."/>
            <person name="Choi B.J."/>
            <person name="Jeon C.O."/>
        </authorList>
    </citation>
    <scope>NUCLEOTIDE SEQUENCE [LARGE SCALE GENOMIC DNA]</scope>
    <source>
        <strain evidence="2 3">KCTC 32108</strain>
    </source>
</reference>
<evidence type="ECO:0000313" key="3">
    <source>
        <dbReference type="Proteomes" id="UP001247805"/>
    </source>
</evidence>
<accession>A0ABU3T135</accession>
<dbReference type="InterPro" id="IPR015919">
    <property type="entry name" value="Cadherin-like_sf"/>
</dbReference>
<sequence>MTDNGTLNTTDSVELVYNLRTKVAQSIGNEGVTHLFTGKRLDGSTVGIAFVNAICSSYGVGLSRNYGSQTALIVAHEIGHNFGAPHDAESGSACSSTNNSFLMNPYINNSDQFSACSLSRIEQSIAYANTWTGNTCVVDIAEPGPIPPLFTSTAKLTATVELAYQYDSDSTVEASGSTPLTFSLDFAPDGMTIDSNGVISWTPASTQTGSNPVQLRVSNNAGEDIQVFDINVSAATEQGIVNFNTAANFSYGGSWGILQMALW</sequence>
<protein>
    <submittedName>
        <fullName evidence="2">M12 family metallo-peptidase</fullName>
    </submittedName>
</protein>
<feature type="domain" description="Peptidase M12B" evidence="1">
    <location>
        <begin position="33"/>
        <end position="125"/>
    </location>
</feature>
<gene>
    <name evidence="2" type="ORF">RS130_20665</name>
</gene>
<dbReference type="Pfam" id="PF13574">
    <property type="entry name" value="Reprolysin_2"/>
    <property type="match status" value="1"/>
</dbReference>
<dbReference type="Pfam" id="PF05345">
    <property type="entry name" value="He_PIG"/>
    <property type="match status" value="1"/>
</dbReference>
<dbReference type="Gene3D" id="2.60.40.10">
    <property type="entry name" value="Immunoglobulins"/>
    <property type="match status" value="1"/>
</dbReference>
<dbReference type="Gene3D" id="3.40.390.10">
    <property type="entry name" value="Collagenase (Catalytic Domain)"/>
    <property type="match status" value="1"/>
</dbReference>
<dbReference type="RefSeq" id="WP_316028114.1">
    <property type="nucleotide sequence ID" value="NZ_JAWDIO010000002.1"/>
</dbReference>
<dbReference type="EMBL" id="JAWDIO010000002">
    <property type="protein sequence ID" value="MDU0355981.1"/>
    <property type="molecule type" value="Genomic_DNA"/>
</dbReference>
<organism evidence="2 3">
    <name type="scientific">Paraglaciecola aquimarina</name>
    <dbReference type="NCBI Taxonomy" id="1235557"/>
    <lineage>
        <taxon>Bacteria</taxon>
        <taxon>Pseudomonadati</taxon>
        <taxon>Pseudomonadota</taxon>
        <taxon>Gammaproteobacteria</taxon>
        <taxon>Alteromonadales</taxon>
        <taxon>Alteromonadaceae</taxon>
        <taxon>Paraglaciecola</taxon>
    </lineage>
</organism>
<evidence type="ECO:0000313" key="2">
    <source>
        <dbReference type="EMBL" id="MDU0355981.1"/>
    </source>
</evidence>
<name>A0ABU3T135_9ALTE</name>